<keyword evidence="4" id="KW-1185">Reference proteome</keyword>
<feature type="compositionally biased region" description="Acidic residues" evidence="2">
    <location>
        <begin position="307"/>
        <end position="318"/>
    </location>
</feature>
<reference evidence="3 4" key="1">
    <citation type="submission" date="2024-01" db="EMBL/GenBank/DDBJ databases">
        <title>A draft genome for a cacao thread blight-causing isolate of Paramarasmius palmivorus.</title>
        <authorList>
            <person name="Baruah I.K."/>
            <person name="Bukari Y."/>
            <person name="Amoako-Attah I."/>
            <person name="Meinhardt L.W."/>
            <person name="Bailey B.A."/>
            <person name="Cohen S.P."/>
        </authorList>
    </citation>
    <scope>NUCLEOTIDE SEQUENCE [LARGE SCALE GENOMIC DNA]</scope>
    <source>
        <strain evidence="3 4">GH-12</strain>
    </source>
</reference>
<evidence type="ECO:0000313" key="3">
    <source>
        <dbReference type="EMBL" id="KAK7056917.1"/>
    </source>
</evidence>
<sequence>MEDISSPAQIADSIGAIIHRALTDMEQRCKADVARADADALQARNERDQARLDRDNAVKLLHEAQLKTQEWKQEVSVLKAELRQYETTVAHQTDAISLLKRELAQWKDQARNWQEHFLRVEEERCVLSSKVEEYSQQIHARSTLNMAPLTPVSKYADSDEATKSSSRKYVEYTPSPELSDGVDRQPRAGPSRRKTPIPKSTRSVAAIKPNPHSESVEVALQAARKSQPKTPMHLPKNDAPSVVHTRLIRRVHAVVPVKQESDDESPPPVETSTRSHRTSKQRSSAAHQLFDDDEEVEEEAIHHTLEEQEDYDDEDDELMISSQNPIDGDYQPPNASKRASTSHHTLPPPSKRRKSNASTTRSAGRKKG</sequence>
<dbReference type="Proteomes" id="UP001383192">
    <property type="component" value="Unassembled WGS sequence"/>
</dbReference>
<evidence type="ECO:0000313" key="4">
    <source>
        <dbReference type="Proteomes" id="UP001383192"/>
    </source>
</evidence>
<protein>
    <submittedName>
        <fullName evidence="3">Uncharacterized protein</fullName>
    </submittedName>
</protein>
<feature type="region of interest" description="Disordered" evidence="2">
    <location>
        <begin position="155"/>
        <end position="368"/>
    </location>
</feature>
<gene>
    <name evidence="3" type="ORF">VNI00_002635</name>
</gene>
<keyword evidence="1" id="KW-0175">Coiled coil</keyword>
<proteinExistence type="predicted"/>
<accession>A0AAW0DZ19</accession>
<comment type="caution">
    <text evidence="3">The sequence shown here is derived from an EMBL/GenBank/DDBJ whole genome shotgun (WGS) entry which is preliminary data.</text>
</comment>
<dbReference type="EMBL" id="JAYKXP010000006">
    <property type="protein sequence ID" value="KAK7056917.1"/>
    <property type="molecule type" value="Genomic_DNA"/>
</dbReference>
<evidence type="ECO:0000256" key="1">
    <source>
        <dbReference type="SAM" id="Coils"/>
    </source>
</evidence>
<name>A0AAW0DZ19_9AGAR</name>
<organism evidence="3 4">
    <name type="scientific">Paramarasmius palmivorus</name>
    <dbReference type="NCBI Taxonomy" id="297713"/>
    <lineage>
        <taxon>Eukaryota</taxon>
        <taxon>Fungi</taxon>
        <taxon>Dikarya</taxon>
        <taxon>Basidiomycota</taxon>
        <taxon>Agaricomycotina</taxon>
        <taxon>Agaricomycetes</taxon>
        <taxon>Agaricomycetidae</taxon>
        <taxon>Agaricales</taxon>
        <taxon>Marasmiineae</taxon>
        <taxon>Marasmiaceae</taxon>
        <taxon>Paramarasmius</taxon>
    </lineage>
</organism>
<evidence type="ECO:0000256" key="2">
    <source>
        <dbReference type="SAM" id="MobiDB-lite"/>
    </source>
</evidence>
<dbReference type="AlphaFoldDB" id="A0AAW0DZ19"/>
<feature type="coiled-coil region" evidence="1">
    <location>
        <begin position="31"/>
        <end position="123"/>
    </location>
</feature>
<feature type="compositionally biased region" description="Polar residues" evidence="2">
    <location>
        <begin position="333"/>
        <end position="344"/>
    </location>
</feature>